<keyword evidence="5" id="KW-0663">Pyridoxal phosphate</keyword>
<comment type="cofactor">
    <cofactor evidence="1">
        <name>pyridoxal 5'-phosphate</name>
        <dbReference type="ChEBI" id="CHEBI:597326"/>
    </cofactor>
</comment>
<evidence type="ECO:0000313" key="9">
    <source>
        <dbReference type="Proteomes" id="UP000321805"/>
    </source>
</evidence>
<comment type="similarity">
    <text evidence="2">Belongs to the class-V pyridoxal-phosphate-dependent aminotransferase family. Csd subfamily.</text>
</comment>
<feature type="domain" description="Aminotransferase class V" evidence="7">
    <location>
        <begin position="23"/>
        <end position="391"/>
    </location>
</feature>
<proteinExistence type="inferred from homology"/>
<dbReference type="AlphaFoldDB" id="A0A5B8U3J3"/>
<evidence type="ECO:0000256" key="2">
    <source>
        <dbReference type="ARBA" id="ARBA00010447"/>
    </source>
</evidence>
<name>A0A5B8U3J3_9ACTN</name>
<keyword evidence="9" id="KW-1185">Reference proteome</keyword>
<dbReference type="Gene3D" id="3.90.1150.10">
    <property type="entry name" value="Aspartate Aminotransferase, domain 1"/>
    <property type="match status" value="1"/>
</dbReference>
<dbReference type="EMBL" id="CP042430">
    <property type="protein sequence ID" value="QEC47619.1"/>
    <property type="molecule type" value="Genomic_DNA"/>
</dbReference>
<organism evidence="8 9">
    <name type="scientific">Baekduia soli</name>
    <dbReference type="NCBI Taxonomy" id="496014"/>
    <lineage>
        <taxon>Bacteria</taxon>
        <taxon>Bacillati</taxon>
        <taxon>Actinomycetota</taxon>
        <taxon>Thermoleophilia</taxon>
        <taxon>Solirubrobacterales</taxon>
        <taxon>Baekduiaceae</taxon>
        <taxon>Baekduia</taxon>
    </lineage>
</organism>
<evidence type="ECO:0000256" key="6">
    <source>
        <dbReference type="ARBA" id="ARBA00050776"/>
    </source>
</evidence>
<dbReference type="InterPro" id="IPR010970">
    <property type="entry name" value="Cys_dSase_SufS"/>
</dbReference>
<keyword evidence="4" id="KW-0808">Transferase</keyword>
<dbReference type="EC" id="2.8.1.7" evidence="3"/>
<evidence type="ECO:0000256" key="4">
    <source>
        <dbReference type="ARBA" id="ARBA00022679"/>
    </source>
</evidence>
<evidence type="ECO:0000259" key="7">
    <source>
        <dbReference type="Pfam" id="PF00266"/>
    </source>
</evidence>
<dbReference type="Pfam" id="PF00266">
    <property type="entry name" value="Aminotran_5"/>
    <property type="match status" value="1"/>
</dbReference>
<dbReference type="InterPro" id="IPR015422">
    <property type="entry name" value="PyrdxlP-dep_Trfase_small"/>
</dbReference>
<dbReference type="InterPro" id="IPR015421">
    <property type="entry name" value="PyrdxlP-dep_Trfase_major"/>
</dbReference>
<dbReference type="PANTHER" id="PTHR43586">
    <property type="entry name" value="CYSTEINE DESULFURASE"/>
    <property type="match status" value="1"/>
</dbReference>
<dbReference type="Proteomes" id="UP000321805">
    <property type="component" value="Chromosome"/>
</dbReference>
<evidence type="ECO:0000256" key="3">
    <source>
        <dbReference type="ARBA" id="ARBA00012239"/>
    </source>
</evidence>
<gene>
    <name evidence="8" type="primary">sufS</name>
    <name evidence="8" type="ORF">FSW04_08550</name>
</gene>
<protein>
    <recommendedName>
        <fullName evidence="3">cysteine desulfurase</fullName>
        <ecNumber evidence="3">2.8.1.7</ecNumber>
    </recommendedName>
</protein>
<dbReference type="GO" id="GO:0031071">
    <property type="term" value="F:cysteine desulfurase activity"/>
    <property type="evidence" value="ECO:0007669"/>
    <property type="project" value="UniProtKB-EC"/>
</dbReference>
<evidence type="ECO:0000256" key="1">
    <source>
        <dbReference type="ARBA" id="ARBA00001933"/>
    </source>
</evidence>
<evidence type="ECO:0000256" key="5">
    <source>
        <dbReference type="ARBA" id="ARBA00022898"/>
    </source>
</evidence>
<reference evidence="8 9" key="1">
    <citation type="journal article" date="2018" name="J. Microbiol.">
        <title>Baekduia soli gen. nov., sp. nov., a novel bacterium isolated from the soil of Baekdu Mountain and proposal of a novel family name, Baekduiaceae fam. nov.</title>
        <authorList>
            <person name="An D.S."/>
            <person name="Siddiqi M.Z."/>
            <person name="Kim K.H."/>
            <person name="Yu H.S."/>
            <person name="Im W.T."/>
        </authorList>
    </citation>
    <scope>NUCLEOTIDE SEQUENCE [LARGE SCALE GENOMIC DNA]</scope>
    <source>
        <strain evidence="8 9">BR7-21</strain>
    </source>
</reference>
<dbReference type="GO" id="GO:0006534">
    <property type="term" value="P:cysteine metabolic process"/>
    <property type="evidence" value="ECO:0007669"/>
    <property type="project" value="InterPro"/>
</dbReference>
<dbReference type="SUPFAM" id="SSF53383">
    <property type="entry name" value="PLP-dependent transferases"/>
    <property type="match status" value="1"/>
</dbReference>
<dbReference type="PANTHER" id="PTHR43586:SF8">
    <property type="entry name" value="CYSTEINE DESULFURASE 1, CHLOROPLASTIC"/>
    <property type="match status" value="1"/>
</dbReference>
<dbReference type="InterPro" id="IPR015424">
    <property type="entry name" value="PyrdxlP-dep_Trfase"/>
</dbReference>
<dbReference type="InterPro" id="IPR000192">
    <property type="entry name" value="Aminotrans_V_dom"/>
</dbReference>
<dbReference type="GO" id="GO:0030170">
    <property type="term" value="F:pyridoxal phosphate binding"/>
    <property type="evidence" value="ECO:0007669"/>
    <property type="project" value="InterPro"/>
</dbReference>
<dbReference type="KEGG" id="bsol:FSW04_08550"/>
<dbReference type="NCBIfam" id="TIGR01979">
    <property type="entry name" value="sufS"/>
    <property type="match status" value="1"/>
</dbReference>
<accession>A0A5B8U3J3</accession>
<dbReference type="RefSeq" id="WP_146918282.1">
    <property type="nucleotide sequence ID" value="NZ_CP042430.1"/>
</dbReference>
<evidence type="ECO:0000313" key="8">
    <source>
        <dbReference type="EMBL" id="QEC47619.1"/>
    </source>
</evidence>
<dbReference type="OrthoDB" id="9804366at2"/>
<dbReference type="CDD" id="cd06453">
    <property type="entry name" value="SufS_like"/>
    <property type="match status" value="1"/>
</dbReference>
<comment type="catalytic activity">
    <reaction evidence="6">
        <text>(sulfur carrier)-H + L-cysteine = (sulfur carrier)-SH + L-alanine</text>
        <dbReference type="Rhea" id="RHEA:43892"/>
        <dbReference type="Rhea" id="RHEA-COMP:14737"/>
        <dbReference type="Rhea" id="RHEA-COMP:14739"/>
        <dbReference type="ChEBI" id="CHEBI:29917"/>
        <dbReference type="ChEBI" id="CHEBI:35235"/>
        <dbReference type="ChEBI" id="CHEBI:57972"/>
        <dbReference type="ChEBI" id="CHEBI:64428"/>
        <dbReference type="EC" id="2.8.1.7"/>
    </reaction>
</comment>
<dbReference type="Gene3D" id="3.40.640.10">
    <property type="entry name" value="Type I PLP-dependent aspartate aminotransferase-like (Major domain)"/>
    <property type="match status" value="1"/>
</dbReference>
<sequence length="403" mass="43326">MAATTALDLRAQFPTLQREGVAYLDSAATSQTPEPVLAAMDDYYRHHRASVHRGVYPLAAEATDLFEGARTRIAARLRWPDRDTVFTRNATEAINIVAAGWGRRHVGPGDRILVTTMEHHSNFVPWWSLAKEAGAELVEVPIDDEGLLDLDALDRLLPGAKVLAVAHVSNVLGTINPIADILARARAHGVVTVVDGSQAIPQLPVDLGALDPDFYAWTGHKAYGPTGVGVLHGRHDLLLDTEPLIGGGHMISSVSFEEVRWAAPPTRFEAGTGAIAEVIGLGAASDWLGGIGMDAVRAHEHDITAYALARLGEVEDLTLHGPRDADRRGALVSFAVKGVHPHDVSEILGRRGVCVRAGHHCAQPLMRRLGESATTRASFGVHTTREEIDALVEGLGEVRRIFA</sequence>